<reference evidence="2" key="1">
    <citation type="submission" date="2022-04" db="EMBL/GenBank/DDBJ databases">
        <title>A functionally conserved STORR gene fusion in Papaver species that diverged 16.8 million years ago.</title>
        <authorList>
            <person name="Catania T."/>
        </authorList>
    </citation>
    <scope>NUCLEOTIDE SEQUENCE</scope>
    <source>
        <strain evidence="2">S-188037</strain>
    </source>
</reference>
<evidence type="ECO:0000256" key="1">
    <source>
        <dbReference type="SAM" id="MobiDB-lite"/>
    </source>
</evidence>
<feature type="compositionally biased region" description="Basic and acidic residues" evidence="1">
    <location>
        <begin position="282"/>
        <end position="291"/>
    </location>
</feature>
<dbReference type="PANTHER" id="PTHR37710:SF1">
    <property type="entry name" value="TRANSMEMBRANE PROTEIN"/>
    <property type="match status" value="1"/>
</dbReference>
<accession>A0AAD4RVC5</accession>
<dbReference type="EMBL" id="JAJJMB010017971">
    <property type="protein sequence ID" value="KAI3833322.1"/>
    <property type="molecule type" value="Genomic_DNA"/>
</dbReference>
<keyword evidence="3" id="KW-1185">Reference proteome</keyword>
<comment type="caution">
    <text evidence="2">The sequence shown here is derived from an EMBL/GenBank/DDBJ whole genome shotgun (WGS) entry which is preliminary data.</text>
</comment>
<evidence type="ECO:0000313" key="3">
    <source>
        <dbReference type="Proteomes" id="UP001202328"/>
    </source>
</evidence>
<dbReference type="PANTHER" id="PTHR37710">
    <property type="entry name" value="TRANSMEMBRANE PROTEIN"/>
    <property type="match status" value="1"/>
</dbReference>
<sequence length="322" mass="36393">SFRCLNPFHRYFRLSEMENNGNANRRLGLLHTTGNAMLTTASKAYKKAELLPSPVGTIAQKLGRVVRPIVHTIKNHSLAIVSYTDDRILYAENVVEIVFPPSSYIFNKIGILVQVIETLPVKFDNAGDKLPAVIQRVPYLEWALAQLLLILSFLINTLTDWGVDGVIEKEIRIDTNSHDEIATNDNGLTGNQEMCIPISTGNETSSNDIVECTDEKKENEKEIKETDKGVDVMVEKKDVNEEEMNEKKDATTLPSFFNTAIEAGKKKNEDEISQQQEEEEQSDNKEIVSVTKNDEVKETKVIKKEEQNPIEKFFSATGWFKK</sequence>
<evidence type="ECO:0000313" key="2">
    <source>
        <dbReference type="EMBL" id="KAI3833322.1"/>
    </source>
</evidence>
<gene>
    <name evidence="2" type="ORF">MKW98_006421</name>
</gene>
<protein>
    <submittedName>
        <fullName evidence="2">Uncharacterized protein</fullName>
    </submittedName>
</protein>
<feature type="non-terminal residue" evidence="2">
    <location>
        <position position="1"/>
    </location>
</feature>
<dbReference type="Proteomes" id="UP001202328">
    <property type="component" value="Unassembled WGS sequence"/>
</dbReference>
<feature type="region of interest" description="Disordered" evidence="1">
    <location>
        <begin position="261"/>
        <end position="291"/>
    </location>
</feature>
<name>A0AAD4RVC5_9MAGN</name>
<organism evidence="2 3">
    <name type="scientific">Papaver atlanticum</name>
    <dbReference type="NCBI Taxonomy" id="357466"/>
    <lineage>
        <taxon>Eukaryota</taxon>
        <taxon>Viridiplantae</taxon>
        <taxon>Streptophyta</taxon>
        <taxon>Embryophyta</taxon>
        <taxon>Tracheophyta</taxon>
        <taxon>Spermatophyta</taxon>
        <taxon>Magnoliopsida</taxon>
        <taxon>Ranunculales</taxon>
        <taxon>Papaveraceae</taxon>
        <taxon>Papaveroideae</taxon>
        <taxon>Papaver</taxon>
    </lineage>
</organism>
<dbReference type="AlphaFoldDB" id="A0AAD4RVC5"/>
<proteinExistence type="predicted"/>